<feature type="domain" description="HIT-type" evidence="8">
    <location>
        <begin position="36"/>
        <end position="70"/>
    </location>
</feature>
<dbReference type="PANTHER" id="PTHR13483:SF11">
    <property type="entry name" value="ZINC FINGER HIT DOMAIN-CONTAINING PROTEIN 3"/>
    <property type="match status" value="1"/>
</dbReference>
<dbReference type="Pfam" id="PF25790">
    <property type="entry name" value="BCD1"/>
    <property type="match status" value="1"/>
</dbReference>
<evidence type="ECO:0000256" key="3">
    <source>
        <dbReference type="ARBA" id="ARBA00022833"/>
    </source>
</evidence>
<evidence type="ECO:0000256" key="7">
    <source>
        <dbReference type="SAM" id="MobiDB-lite"/>
    </source>
</evidence>
<dbReference type="Gene3D" id="3.30.60.190">
    <property type="match status" value="1"/>
</dbReference>
<evidence type="ECO:0000256" key="4">
    <source>
        <dbReference type="ARBA" id="ARBA00049598"/>
    </source>
</evidence>
<proteinExistence type="inferred from homology"/>
<dbReference type="WBParaSite" id="SVE_1765100.1">
    <property type="protein sequence ID" value="SVE_1765100.1"/>
    <property type="gene ID" value="SVE_1765100"/>
</dbReference>
<evidence type="ECO:0000313" key="10">
    <source>
        <dbReference type="WBParaSite" id="SVE_1765100.1"/>
    </source>
</evidence>
<evidence type="ECO:0000259" key="8">
    <source>
        <dbReference type="PROSITE" id="PS51083"/>
    </source>
</evidence>
<accession>A0A0K0FYX4</accession>
<keyword evidence="2 6" id="KW-0863">Zinc-finger</keyword>
<evidence type="ECO:0000256" key="5">
    <source>
        <dbReference type="ARBA" id="ARBA00049654"/>
    </source>
</evidence>
<dbReference type="PROSITE" id="PS51083">
    <property type="entry name" value="ZF_HIT"/>
    <property type="match status" value="1"/>
</dbReference>
<dbReference type="SUPFAM" id="SSF144232">
    <property type="entry name" value="HIT/MYND zinc finger-like"/>
    <property type="match status" value="1"/>
</dbReference>
<evidence type="ECO:0000256" key="6">
    <source>
        <dbReference type="PROSITE-ProRule" id="PRU00453"/>
    </source>
</evidence>
<dbReference type="InterPro" id="IPR007529">
    <property type="entry name" value="Znf_HIT"/>
</dbReference>
<name>A0A0K0FYX4_STRVS</name>
<dbReference type="PANTHER" id="PTHR13483">
    <property type="entry name" value="BOX C_D SNORNA PROTEIN 1-RELATED"/>
    <property type="match status" value="1"/>
</dbReference>
<reference evidence="10" key="2">
    <citation type="submission" date="2015-08" db="UniProtKB">
        <authorList>
            <consortium name="WormBaseParasite"/>
        </authorList>
    </citation>
    <scope>IDENTIFICATION</scope>
</reference>
<sequence length="529" mass="61901">MKNHYDDESFQRFLQLLAMLDLEDMNSEEKECVLLCQTCNTNKHKYRCPKCQFKTCSLICCKQHKEEYNCDGVKPPFVSISKFSDFTDEKSIEDQKFLHNLSQTILNDRGHGQKRKNYSKINCDNHNTGLRNNKEQKLEVNIDNEDAIQDQIEGDINNDEEKSTNYFNNQEKQLVSNCHKKRIWLQYDVSKNFEGSKYESYSDVINWSIKLEFVKEFNDDGSMKIEKKEDNDSNESKTNFTHDSKDHINKEDLNLETNEMILDKSIEFPKTTQISTIQEISIESKLIDENQSINVDNTNKFGGHTSDKEILSPLEEGECEESDNEPPEEISSKVLPVEEKTKTECFATTKTNVVFFDDTKKIEDKEIGRFTYIARNIVESIKVSTLIKQFIKPKPYGVVVSKSELDDEVMSHFITAGMDNIIVYMKVPFEDKERYYVIDMNKSILDNLKNRYILNVPTFIITLNTECSKIKTLSEIESLELHEYFKGKRNRHVNGGKQHNNQNHDRTNFNRRNFNRNQRGRSNNRRGKN</sequence>
<dbReference type="CDD" id="cd23023">
    <property type="entry name" value="zf-HIT_BCD1"/>
    <property type="match status" value="1"/>
</dbReference>
<protein>
    <submittedName>
        <fullName evidence="10">HIT-type domain-containing protein</fullName>
    </submittedName>
</protein>
<keyword evidence="3" id="KW-0862">Zinc</keyword>
<evidence type="ECO:0000313" key="9">
    <source>
        <dbReference type="Proteomes" id="UP000035680"/>
    </source>
</evidence>
<keyword evidence="9" id="KW-1185">Reference proteome</keyword>
<organism evidence="9 10">
    <name type="scientific">Strongyloides venezuelensis</name>
    <name type="common">Threadworm</name>
    <dbReference type="NCBI Taxonomy" id="75913"/>
    <lineage>
        <taxon>Eukaryota</taxon>
        <taxon>Metazoa</taxon>
        <taxon>Ecdysozoa</taxon>
        <taxon>Nematoda</taxon>
        <taxon>Chromadorea</taxon>
        <taxon>Rhabditida</taxon>
        <taxon>Tylenchina</taxon>
        <taxon>Panagrolaimomorpha</taxon>
        <taxon>Strongyloidoidea</taxon>
        <taxon>Strongyloididae</taxon>
        <taxon>Strongyloides</taxon>
    </lineage>
</organism>
<evidence type="ECO:0000256" key="1">
    <source>
        <dbReference type="ARBA" id="ARBA00022723"/>
    </source>
</evidence>
<dbReference type="GO" id="GO:0000463">
    <property type="term" value="P:maturation of LSU-rRNA from tricistronic rRNA transcript (SSU-rRNA, 5.8S rRNA, LSU-rRNA)"/>
    <property type="evidence" value="ECO:0007669"/>
    <property type="project" value="TreeGrafter"/>
</dbReference>
<comment type="function">
    <text evidence="4">Required for box C/D snoRNAs accumulation involved in snoRNA processing, snoRNA transport to the nucleolus and ribosome biogenesis.</text>
</comment>
<dbReference type="InterPro" id="IPR051639">
    <property type="entry name" value="BCD1"/>
</dbReference>
<dbReference type="InterPro" id="IPR057721">
    <property type="entry name" value="BCD1_alpha/beta"/>
</dbReference>
<feature type="region of interest" description="Disordered" evidence="7">
    <location>
        <begin position="225"/>
        <end position="251"/>
    </location>
</feature>
<comment type="similarity">
    <text evidence="5">Belongs to the BCD1 family.</text>
</comment>
<dbReference type="GO" id="GO:0005634">
    <property type="term" value="C:nucleus"/>
    <property type="evidence" value="ECO:0007669"/>
    <property type="project" value="TreeGrafter"/>
</dbReference>
<keyword evidence="1" id="KW-0479">Metal-binding</keyword>
<reference evidence="9" key="1">
    <citation type="submission" date="2014-07" db="EMBL/GenBank/DDBJ databases">
        <authorList>
            <person name="Martin A.A"/>
            <person name="De Silva N."/>
        </authorList>
    </citation>
    <scope>NUCLEOTIDE SEQUENCE</scope>
</reference>
<feature type="region of interest" description="Disordered" evidence="7">
    <location>
        <begin position="490"/>
        <end position="529"/>
    </location>
</feature>
<dbReference type="GO" id="GO:0070761">
    <property type="term" value="C:pre-snoRNP complex"/>
    <property type="evidence" value="ECO:0007669"/>
    <property type="project" value="TreeGrafter"/>
</dbReference>
<dbReference type="STRING" id="75913.A0A0K0FYX4"/>
<dbReference type="GO" id="GO:0048254">
    <property type="term" value="P:snoRNA localization"/>
    <property type="evidence" value="ECO:0007669"/>
    <property type="project" value="TreeGrafter"/>
</dbReference>
<dbReference type="Proteomes" id="UP000035680">
    <property type="component" value="Unassembled WGS sequence"/>
</dbReference>
<evidence type="ECO:0000256" key="2">
    <source>
        <dbReference type="ARBA" id="ARBA00022771"/>
    </source>
</evidence>
<feature type="compositionally biased region" description="Basic residues" evidence="7">
    <location>
        <begin position="518"/>
        <end position="529"/>
    </location>
</feature>
<dbReference type="AlphaFoldDB" id="A0A0K0FYX4"/>
<dbReference type="GO" id="GO:0008270">
    <property type="term" value="F:zinc ion binding"/>
    <property type="evidence" value="ECO:0007669"/>
    <property type="project" value="UniProtKB-UniRule"/>
</dbReference>
<dbReference type="GO" id="GO:0000492">
    <property type="term" value="P:box C/D snoRNP assembly"/>
    <property type="evidence" value="ECO:0007669"/>
    <property type="project" value="TreeGrafter"/>
</dbReference>
<dbReference type="Pfam" id="PF04438">
    <property type="entry name" value="zf-HIT"/>
    <property type="match status" value="1"/>
</dbReference>